<dbReference type="EMBL" id="ACIM02000001">
    <property type="protein sequence ID" value="EEW97169.1"/>
    <property type="molecule type" value="Genomic_DNA"/>
</dbReference>
<organism evidence="2 3">
    <name type="scientific">Dialister invisus DSM 15470</name>
    <dbReference type="NCBI Taxonomy" id="592028"/>
    <lineage>
        <taxon>Bacteria</taxon>
        <taxon>Bacillati</taxon>
        <taxon>Bacillota</taxon>
        <taxon>Negativicutes</taxon>
        <taxon>Veillonellales</taxon>
        <taxon>Veillonellaceae</taxon>
        <taxon>Dialister</taxon>
    </lineage>
</organism>
<gene>
    <name evidence="2" type="ORF">GCWU000321_01156</name>
</gene>
<dbReference type="HOGENOM" id="CLU_2952992_0_0_9"/>
<dbReference type="Proteomes" id="UP000004736">
    <property type="component" value="Unassembled WGS sequence"/>
</dbReference>
<comment type="caution">
    <text evidence="2">The sequence shown here is derived from an EMBL/GenBank/DDBJ whole genome shotgun (WGS) entry which is preliminary data.</text>
</comment>
<evidence type="ECO:0000313" key="3">
    <source>
        <dbReference type="Proteomes" id="UP000004736"/>
    </source>
</evidence>
<proteinExistence type="predicted"/>
<feature type="compositionally biased region" description="Basic and acidic residues" evidence="1">
    <location>
        <begin position="10"/>
        <end position="26"/>
    </location>
</feature>
<dbReference type="AlphaFoldDB" id="C9LNN3"/>
<keyword evidence="3" id="KW-1185">Reference proteome</keyword>
<sequence>MKSCTGDGRNSGRKEKGNDDFKNDDSKKEEKAFFLFCRRDCAIMEQILLSFGLTVHIFE</sequence>
<protein>
    <submittedName>
        <fullName evidence="2">Uncharacterized protein</fullName>
    </submittedName>
</protein>
<accession>C9LNN3</accession>
<name>C9LNN3_9FIRM</name>
<feature type="region of interest" description="Disordered" evidence="1">
    <location>
        <begin position="1"/>
        <end position="26"/>
    </location>
</feature>
<evidence type="ECO:0000256" key="1">
    <source>
        <dbReference type="SAM" id="MobiDB-lite"/>
    </source>
</evidence>
<dbReference type="STRING" id="592028.GCWU000321_01156"/>
<reference evidence="2" key="1">
    <citation type="submission" date="2009-09" db="EMBL/GenBank/DDBJ databases">
        <authorList>
            <person name="Weinstock G."/>
            <person name="Sodergren E."/>
            <person name="Clifton S."/>
            <person name="Fulton L."/>
            <person name="Fulton B."/>
            <person name="Courtney L."/>
            <person name="Fronick C."/>
            <person name="Harrison M."/>
            <person name="Strong C."/>
            <person name="Farmer C."/>
            <person name="Delahaunty K."/>
            <person name="Markovic C."/>
            <person name="Hall O."/>
            <person name="Minx P."/>
            <person name="Tomlinson C."/>
            <person name="Mitreva M."/>
            <person name="Nelson J."/>
            <person name="Hou S."/>
            <person name="Wollam A."/>
            <person name="Pepin K.H."/>
            <person name="Johnson M."/>
            <person name="Bhonagiri V."/>
            <person name="Nash W.E."/>
            <person name="Warren W."/>
            <person name="Chinwalla A."/>
            <person name="Mardis E.R."/>
            <person name="Wilson R.K."/>
        </authorList>
    </citation>
    <scope>NUCLEOTIDE SEQUENCE [LARGE SCALE GENOMIC DNA]</scope>
    <source>
        <strain evidence="2">DSM 15470</strain>
    </source>
</reference>
<evidence type="ECO:0000313" key="2">
    <source>
        <dbReference type="EMBL" id="EEW97169.1"/>
    </source>
</evidence>